<accession>A0ACC3ZK37</accession>
<organism evidence="1 2">
    <name type="scientific">Colletotrichum truncatum</name>
    <name type="common">Anthracnose fungus</name>
    <name type="synonym">Colletotrichum capsici</name>
    <dbReference type="NCBI Taxonomy" id="5467"/>
    <lineage>
        <taxon>Eukaryota</taxon>
        <taxon>Fungi</taxon>
        <taxon>Dikarya</taxon>
        <taxon>Ascomycota</taxon>
        <taxon>Pezizomycotina</taxon>
        <taxon>Sordariomycetes</taxon>
        <taxon>Hypocreomycetidae</taxon>
        <taxon>Glomerellales</taxon>
        <taxon>Glomerellaceae</taxon>
        <taxon>Colletotrichum</taxon>
        <taxon>Colletotrichum truncatum species complex</taxon>
    </lineage>
</organism>
<protein>
    <submittedName>
        <fullName evidence="1">U3 small nucleolar RNA-associated protein 21-like protein</fullName>
    </submittedName>
</protein>
<dbReference type="EMBL" id="VUJX02000001">
    <property type="protein sequence ID" value="KAL0944469.1"/>
    <property type="molecule type" value="Genomic_DNA"/>
</dbReference>
<name>A0ACC3ZK37_COLTU</name>
<sequence length="1048" mass="114084">MLAATMPHSEQEGPLVKRQKLNVASKPSSALRQSSRIFAPFRTVGLVSPTNTPFTSIPMGKTTFQITTSVGRALQTYDLKRGLNLVFVTRPQTPADITATLAWKDKVFAAWGDGGKGEKQGLWAYKRGKKVDELELPADLDEPIQQILIFGSWIVGCAVTRLEIWKSATFEHYTTLHTMAGKKGDNEITGGVTNMPTYLNKIFVGRKDGWVEIWNVSTGKLIYTVLPPTPDCGSVTCLQPSPALSLLAIAYANGTLVIQNILTDKPVIQVKAGHDDEPVTSISFRTDGMGAGHDGRKDGVMATATTATGDVTFWDLNNGGRVMGVLRSAHNPPSTGGPLVRGGVSKVEFLPGQPVVVTSGRDNALKTWIFDETPFSAIPRILHERSGHAAPVKCLQFLPSDFDGADAGNKWLLSGGQDRSLWGWSMRRDGQSTELSQGNIRKKAKKSGILSAKALARGPTTTLEDLKAPEITAIASSLNRDGGMGALPGNQPIWQKRRDTKKQQDAEISGMTGWESVVTAHKDDAYARTWFWGRKRAGRWAFPTGDGSNVSTIAMSPCGTFALVGSVEGGLDMYNLQSGLHRQRFPSKLTPAQARQLKLQQLKQADNVIQLQAEADTGFAAGTGRHTKAVTGIVVDSMNKNVISCSLDGKIKFWDFLTGKLVHQINWAPMAAITGCRYHAANDLMVFACDDNSIRVVDLETKRTIREFWGCQGAINDFCFSNDGRWIIAASQDCVVRIWDLPTSHLIDAIRLEKPCTALAMSSTGEYLAATVENELGVAIWTNKSLFTHVPTRQVSDKEAALLTGPTTSGEGGEGLLEAAFNEEDADAEDETVVAPTIDQLSAELTTLSLVPKSRWQTLLHLDLIKQRNKPTDAPKAPEKAPFFLPSVGAGKQPSNLIEAATTEGDAAATESKSRITKLERGRMQEVFTSKLADGAASGDFDDFITHLKSLSPSTADLELRSLSPEDGGLLNFIRALTSRLTARRDYELVQAWMTVFLRLHFDLVMADQELLEALGEWKARQEREAGRLDDLVGYCSGVVSFLRSPRT</sequence>
<reference evidence="1 2" key="1">
    <citation type="journal article" date="2020" name="Phytopathology">
        <title>Genome Sequence Resources of Colletotrichum truncatum, C. plurivorum, C. musicola, and C. sojae: Four Species Pathogenic to Soybean (Glycine max).</title>
        <authorList>
            <person name="Rogerio F."/>
            <person name="Boufleur T.R."/>
            <person name="Ciampi-Guillardi M."/>
            <person name="Sukno S.A."/>
            <person name="Thon M.R."/>
            <person name="Massola Junior N.S."/>
            <person name="Baroncelli R."/>
        </authorList>
    </citation>
    <scope>NUCLEOTIDE SEQUENCE [LARGE SCALE GENOMIC DNA]</scope>
    <source>
        <strain evidence="1 2">CMES1059</strain>
    </source>
</reference>
<proteinExistence type="predicted"/>
<evidence type="ECO:0000313" key="1">
    <source>
        <dbReference type="EMBL" id="KAL0944469.1"/>
    </source>
</evidence>
<comment type="caution">
    <text evidence="1">The sequence shown here is derived from an EMBL/GenBank/DDBJ whole genome shotgun (WGS) entry which is preliminary data.</text>
</comment>
<dbReference type="Proteomes" id="UP000805649">
    <property type="component" value="Unassembled WGS sequence"/>
</dbReference>
<gene>
    <name evidence="1" type="ORF">CTRU02_202356</name>
</gene>
<keyword evidence="2" id="KW-1185">Reference proteome</keyword>
<evidence type="ECO:0000313" key="2">
    <source>
        <dbReference type="Proteomes" id="UP000805649"/>
    </source>
</evidence>